<dbReference type="AlphaFoldDB" id="A0AAV1I0B0"/>
<comment type="caution">
    <text evidence="1">The sequence shown here is derived from an EMBL/GenBank/DDBJ whole genome shotgun (WGS) entry which is preliminary data.</text>
</comment>
<gene>
    <name evidence="1" type="ORF">CVIRNUC_002516</name>
</gene>
<protein>
    <submittedName>
        <fullName evidence="1">Uncharacterized protein</fullName>
    </submittedName>
</protein>
<organism evidence="1 2">
    <name type="scientific">Coccomyxa viridis</name>
    <dbReference type="NCBI Taxonomy" id="1274662"/>
    <lineage>
        <taxon>Eukaryota</taxon>
        <taxon>Viridiplantae</taxon>
        <taxon>Chlorophyta</taxon>
        <taxon>core chlorophytes</taxon>
        <taxon>Trebouxiophyceae</taxon>
        <taxon>Trebouxiophyceae incertae sedis</taxon>
        <taxon>Coccomyxaceae</taxon>
        <taxon>Coccomyxa</taxon>
    </lineage>
</organism>
<sequence length="146" mass="15380">MGAKKDPCHLNTGRKGPLIYCEITLAAAAAVAQWWDQVRRPSGLGPAAGESAHGQVGHRHAFAQQPASGPGRGAAAGAPAAALAARWLARRPDLRRFHPGVQSAPPTALALGMHHTSAPILYLMQFCTCTCTCRDIALRRQATELA</sequence>
<name>A0AAV1I0B0_9CHLO</name>
<evidence type="ECO:0000313" key="2">
    <source>
        <dbReference type="Proteomes" id="UP001314263"/>
    </source>
</evidence>
<proteinExistence type="predicted"/>
<accession>A0AAV1I0B0</accession>
<dbReference type="Proteomes" id="UP001314263">
    <property type="component" value="Unassembled WGS sequence"/>
</dbReference>
<reference evidence="1 2" key="1">
    <citation type="submission" date="2023-10" db="EMBL/GenBank/DDBJ databases">
        <authorList>
            <person name="Maclean D."/>
            <person name="Macfadyen A."/>
        </authorList>
    </citation>
    <scope>NUCLEOTIDE SEQUENCE [LARGE SCALE GENOMIC DNA]</scope>
</reference>
<dbReference type="EMBL" id="CAUYUE010000003">
    <property type="protein sequence ID" value="CAK0757146.1"/>
    <property type="molecule type" value="Genomic_DNA"/>
</dbReference>
<evidence type="ECO:0000313" key="1">
    <source>
        <dbReference type="EMBL" id="CAK0757146.1"/>
    </source>
</evidence>
<keyword evidence="2" id="KW-1185">Reference proteome</keyword>